<dbReference type="EMBL" id="CAJZBQ010000021">
    <property type="protein sequence ID" value="CAG9319110.1"/>
    <property type="molecule type" value="Genomic_DNA"/>
</dbReference>
<protein>
    <submittedName>
        <fullName evidence="1">Uncharacterized protein</fullName>
    </submittedName>
</protein>
<dbReference type="AlphaFoldDB" id="A0AAU9J052"/>
<proteinExistence type="predicted"/>
<evidence type="ECO:0000313" key="1">
    <source>
        <dbReference type="EMBL" id="CAG9319110.1"/>
    </source>
</evidence>
<organism evidence="1 2">
    <name type="scientific">Blepharisma stoltei</name>
    <dbReference type="NCBI Taxonomy" id="1481888"/>
    <lineage>
        <taxon>Eukaryota</taxon>
        <taxon>Sar</taxon>
        <taxon>Alveolata</taxon>
        <taxon>Ciliophora</taxon>
        <taxon>Postciliodesmatophora</taxon>
        <taxon>Heterotrichea</taxon>
        <taxon>Heterotrichida</taxon>
        <taxon>Blepharismidae</taxon>
        <taxon>Blepharisma</taxon>
    </lineage>
</organism>
<accession>A0AAU9J052</accession>
<evidence type="ECO:0000313" key="2">
    <source>
        <dbReference type="Proteomes" id="UP001162131"/>
    </source>
</evidence>
<comment type="caution">
    <text evidence="1">The sequence shown here is derived from an EMBL/GenBank/DDBJ whole genome shotgun (WGS) entry which is preliminary data.</text>
</comment>
<sequence>MWISNNLLYQCAIKKIYNDKSALAELLADLNGIDIALRKQMCSRIINLTLNSWVSEAESCTIAANNLSENQLPANIKYLSSKAN</sequence>
<dbReference type="Proteomes" id="UP001162131">
    <property type="component" value="Unassembled WGS sequence"/>
</dbReference>
<gene>
    <name evidence="1" type="ORF">BSTOLATCC_MIC22460</name>
</gene>
<keyword evidence="2" id="KW-1185">Reference proteome</keyword>
<name>A0AAU9J052_9CILI</name>
<reference evidence="1" key="1">
    <citation type="submission" date="2021-09" db="EMBL/GenBank/DDBJ databases">
        <authorList>
            <consortium name="AG Swart"/>
            <person name="Singh M."/>
            <person name="Singh A."/>
            <person name="Seah K."/>
            <person name="Emmerich C."/>
        </authorList>
    </citation>
    <scope>NUCLEOTIDE SEQUENCE</scope>
    <source>
        <strain evidence="1">ATCC30299</strain>
    </source>
</reference>